<dbReference type="RefSeq" id="WP_166314593.1">
    <property type="nucleotide sequence ID" value="NZ_CP049866.1"/>
</dbReference>
<dbReference type="EMBL" id="CP049866">
    <property type="protein sequence ID" value="QIK74497.1"/>
    <property type="molecule type" value="Genomic_DNA"/>
</dbReference>
<evidence type="ECO:0000256" key="1">
    <source>
        <dbReference type="SAM" id="Phobius"/>
    </source>
</evidence>
<keyword evidence="1" id="KW-0812">Transmembrane</keyword>
<dbReference type="AlphaFoldDB" id="A0A6G7YD10"/>
<accession>A0A6G7YD10</accession>
<protein>
    <submittedName>
        <fullName evidence="2">DUF4229 domain-containing protein</fullName>
    </submittedName>
</protein>
<evidence type="ECO:0000313" key="2">
    <source>
        <dbReference type="EMBL" id="QIK74497.1"/>
    </source>
</evidence>
<dbReference type="Proteomes" id="UP000502035">
    <property type="component" value="Chromosome"/>
</dbReference>
<keyword evidence="1" id="KW-1133">Transmembrane helix</keyword>
<dbReference type="KEGG" id="npi:G7071_02655"/>
<dbReference type="Pfam" id="PF14012">
    <property type="entry name" value="DUF4229"/>
    <property type="match status" value="1"/>
</dbReference>
<organism evidence="2 3">
    <name type="scientific">Nocardioides piscis</name>
    <dbReference type="NCBI Taxonomy" id="2714938"/>
    <lineage>
        <taxon>Bacteria</taxon>
        <taxon>Bacillati</taxon>
        <taxon>Actinomycetota</taxon>
        <taxon>Actinomycetes</taxon>
        <taxon>Propionibacteriales</taxon>
        <taxon>Nocardioidaceae</taxon>
        <taxon>Nocardioides</taxon>
    </lineage>
</organism>
<feature type="transmembrane region" description="Helical" evidence="1">
    <location>
        <begin position="36"/>
        <end position="55"/>
    </location>
</feature>
<proteinExistence type="predicted"/>
<name>A0A6G7YD10_9ACTN</name>
<reference evidence="2 3" key="1">
    <citation type="submission" date="2020-03" db="EMBL/GenBank/DDBJ databases">
        <title>Nocardioides sp. nov., isolated from fish.</title>
        <authorList>
            <person name="Hyun D.-W."/>
            <person name="Bae J.-W."/>
        </authorList>
    </citation>
    <scope>NUCLEOTIDE SEQUENCE [LARGE SCALE GENOMIC DNA]</scope>
    <source>
        <strain evidence="2 3">HDW12A</strain>
    </source>
</reference>
<sequence length="87" mass="9873">MKEFAIYTGLRILLFVASLITVALVWSLFTEGEVPAIWPVVIAFVVSGILSYFLLNRQRDAFARRVEERAARASAALEERKAREDQD</sequence>
<keyword evidence="1" id="KW-0472">Membrane</keyword>
<dbReference type="InterPro" id="IPR025323">
    <property type="entry name" value="DUF4229"/>
</dbReference>
<evidence type="ECO:0000313" key="3">
    <source>
        <dbReference type="Proteomes" id="UP000502035"/>
    </source>
</evidence>
<feature type="transmembrane region" description="Helical" evidence="1">
    <location>
        <begin position="12"/>
        <end position="30"/>
    </location>
</feature>
<gene>
    <name evidence="2" type="ORF">G7071_02655</name>
</gene>
<keyword evidence="3" id="KW-1185">Reference proteome</keyword>